<proteinExistence type="predicted"/>
<feature type="region of interest" description="Disordered" evidence="1">
    <location>
        <begin position="1"/>
        <end position="122"/>
    </location>
</feature>
<dbReference type="Proteomes" id="UP001279734">
    <property type="component" value="Unassembled WGS sequence"/>
</dbReference>
<sequence length="122" mass="13464">MPHTLQTPTVGNRIHLPLQTTTNAPKKQESSRKQNSFKDIAREASKMHQRNRSGPATFIARFRGSKAFSKTSQHYSSSHPAPSKANSPLPIALPSPNTNKRKGHSHCKLIRSSSQINAQTAK</sequence>
<reference evidence="2" key="1">
    <citation type="submission" date="2023-05" db="EMBL/GenBank/DDBJ databases">
        <title>Nepenthes gracilis genome sequencing.</title>
        <authorList>
            <person name="Fukushima K."/>
        </authorList>
    </citation>
    <scope>NUCLEOTIDE SEQUENCE</scope>
    <source>
        <strain evidence="2">SING2019-196</strain>
    </source>
</reference>
<organism evidence="2 3">
    <name type="scientific">Nepenthes gracilis</name>
    <name type="common">Slender pitcher plant</name>
    <dbReference type="NCBI Taxonomy" id="150966"/>
    <lineage>
        <taxon>Eukaryota</taxon>
        <taxon>Viridiplantae</taxon>
        <taxon>Streptophyta</taxon>
        <taxon>Embryophyta</taxon>
        <taxon>Tracheophyta</taxon>
        <taxon>Spermatophyta</taxon>
        <taxon>Magnoliopsida</taxon>
        <taxon>eudicotyledons</taxon>
        <taxon>Gunneridae</taxon>
        <taxon>Pentapetalae</taxon>
        <taxon>Caryophyllales</taxon>
        <taxon>Nepenthaceae</taxon>
        <taxon>Nepenthes</taxon>
    </lineage>
</organism>
<keyword evidence="3" id="KW-1185">Reference proteome</keyword>
<comment type="caution">
    <text evidence="2">The sequence shown here is derived from an EMBL/GenBank/DDBJ whole genome shotgun (WGS) entry which is preliminary data.</text>
</comment>
<feature type="compositionally biased region" description="Polar residues" evidence="1">
    <location>
        <begin position="68"/>
        <end position="86"/>
    </location>
</feature>
<evidence type="ECO:0000313" key="3">
    <source>
        <dbReference type="Proteomes" id="UP001279734"/>
    </source>
</evidence>
<feature type="compositionally biased region" description="Polar residues" evidence="1">
    <location>
        <begin position="1"/>
        <end position="10"/>
    </location>
</feature>
<feature type="compositionally biased region" description="Polar residues" evidence="1">
    <location>
        <begin position="111"/>
        <end position="122"/>
    </location>
</feature>
<dbReference type="AlphaFoldDB" id="A0AAD3XTP9"/>
<gene>
    <name evidence="2" type="ORF">Nepgr_018729</name>
</gene>
<protein>
    <submittedName>
        <fullName evidence="2">Uncharacterized protein</fullName>
    </submittedName>
</protein>
<evidence type="ECO:0000256" key="1">
    <source>
        <dbReference type="SAM" id="MobiDB-lite"/>
    </source>
</evidence>
<accession>A0AAD3XTP9</accession>
<feature type="compositionally biased region" description="Basic residues" evidence="1">
    <location>
        <begin position="99"/>
        <end position="109"/>
    </location>
</feature>
<dbReference type="EMBL" id="BSYO01000017">
    <property type="protein sequence ID" value="GMH16888.1"/>
    <property type="molecule type" value="Genomic_DNA"/>
</dbReference>
<name>A0AAD3XTP9_NEPGR</name>
<evidence type="ECO:0000313" key="2">
    <source>
        <dbReference type="EMBL" id="GMH16888.1"/>
    </source>
</evidence>